<dbReference type="EMBL" id="JAAOAS010000117">
    <property type="protein sequence ID" value="KAF5592597.1"/>
    <property type="molecule type" value="Genomic_DNA"/>
</dbReference>
<keyword evidence="3" id="KW-1185">Reference proteome</keyword>
<accession>A0A8H5P9U9</accession>
<evidence type="ECO:0000313" key="2">
    <source>
        <dbReference type="EMBL" id="KAF5592597.1"/>
    </source>
</evidence>
<protein>
    <submittedName>
        <fullName evidence="2">Uncharacterized protein</fullName>
    </submittedName>
</protein>
<feature type="compositionally biased region" description="Polar residues" evidence="1">
    <location>
        <begin position="165"/>
        <end position="190"/>
    </location>
</feature>
<dbReference type="Proteomes" id="UP000546213">
    <property type="component" value="Unassembled WGS sequence"/>
</dbReference>
<name>A0A8H5P9U9_9HYPO</name>
<proteinExistence type="predicted"/>
<feature type="region of interest" description="Disordered" evidence="1">
    <location>
        <begin position="159"/>
        <end position="190"/>
    </location>
</feature>
<evidence type="ECO:0000313" key="3">
    <source>
        <dbReference type="Proteomes" id="UP000546213"/>
    </source>
</evidence>
<dbReference type="AlphaFoldDB" id="A0A8H5P9U9"/>
<reference evidence="2 3" key="1">
    <citation type="submission" date="2020-05" db="EMBL/GenBank/DDBJ databases">
        <title>Identification and distribution of gene clusters putatively required for synthesis of sphingolipid metabolism inhibitors in phylogenetically diverse species of the filamentous fungus Fusarium.</title>
        <authorList>
            <person name="Kim H.-S."/>
            <person name="Busman M."/>
            <person name="Brown D.W."/>
            <person name="Divon H."/>
            <person name="Uhlig S."/>
            <person name="Proctor R.H."/>
        </authorList>
    </citation>
    <scope>NUCLEOTIDE SEQUENCE [LARGE SCALE GENOMIC DNA]</scope>
    <source>
        <strain evidence="2 3">NRRL 36939</strain>
    </source>
</reference>
<organism evidence="2 3">
    <name type="scientific">Fusarium pseudocircinatum</name>
    <dbReference type="NCBI Taxonomy" id="56676"/>
    <lineage>
        <taxon>Eukaryota</taxon>
        <taxon>Fungi</taxon>
        <taxon>Dikarya</taxon>
        <taxon>Ascomycota</taxon>
        <taxon>Pezizomycotina</taxon>
        <taxon>Sordariomycetes</taxon>
        <taxon>Hypocreomycetidae</taxon>
        <taxon>Hypocreales</taxon>
        <taxon>Nectriaceae</taxon>
        <taxon>Fusarium</taxon>
        <taxon>Fusarium fujikuroi species complex</taxon>
    </lineage>
</organism>
<gene>
    <name evidence="2" type="ORF">FPCIR_5627</name>
</gene>
<sequence>MNTSTMASNSLSMYSQSLPAFVEKATCTNPYWSISSDLLPQMSSSARPPNEGNSQRIVEDEIQALLERIDNSIYEWRSDGANQIIGIEEVIDVPNVHVILAGEDAEVDALFSGTQPTTTWSKQMDCLSFPQVRLHDNFEAISNCLPNIMWTIDMNNNMEENNSSGDTSGESFQSNGTNGASYQQTGQNGVNPPTRSRIIILIKAMLILIDER</sequence>
<dbReference type="OrthoDB" id="5075554at2759"/>
<comment type="caution">
    <text evidence="2">The sequence shown here is derived from an EMBL/GenBank/DDBJ whole genome shotgun (WGS) entry which is preliminary data.</text>
</comment>
<evidence type="ECO:0000256" key="1">
    <source>
        <dbReference type="SAM" id="MobiDB-lite"/>
    </source>
</evidence>